<dbReference type="AlphaFoldDB" id="A0A0R2KC40"/>
<proteinExistence type="predicted"/>
<dbReference type="RefSeq" id="WP_010498525.1">
    <property type="nucleotide sequence ID" value="NZ_JQBK01000034.1"/>
</dbReference>
<dbReference type="STRING" id="89059.LAC1533_1927"/>
<protein>
    <submittedName>
        <fullName evidence="4">MORN motif family protein</fullName>
    </submittedName>
</protein>
<name>A0A0R2KC40_9LACO</name>
<keyword evidence="1" id="KW-0677">Repeat</keyword>
<reference evidence="3 5" key="1">
    <citation type="journal article" date="2015" name="Genome Announc.">
        <title>Expanding the biotechnology potential of lactobacilli through comparative genomics of 213 strains and associated genera.</title>
        <authorList>
            <person name="Sun Z."/>
            <person name="Harris H.M."/>
            <person name="McCann A."/>
            <person name="Guo C."/>
            <person name="Argimon S."/>
            <person name="Zhang W."/>
            <person name="Yang X."/>
            <person name="Jeffery I.B."/>
            <person name="Cooney J.C."/>
            <person name="Kagawa T.F."/>
            <person name="Liu W."/>
            <person name="Song Y."/>
            <person name="Salvetti E."/>
            <person name="Wrobel A."/>
            <person name="Rasinkangas P."/>
            <person name="Parkhill J."/>
            <person name="Rea M.C."/>
            <person name="O'Sullivan O."/>
            <person name="Ritari J."/>
            <person name="Douillard F.P."/>
            <person name="Paul Ross R."/>
            <person name="Yang R."/>
            <person name="Briner A.E."/>
            <person name="Felis G.E."/>
            <person name="de Vos W.M."/>
            <person name="Barrangou R."/>
            <person name="Klaenhammer T.R."/>
            <person name="Caufield P.W."/>
            <person name="Cui Y."/>
            <person name="Zhang H."/>
            <person name="O'Toole P.W."/>
        </authorList>
    </citation>
    <scope>NUCLEOTIDE SEQUENCE [LARGE SCALE GENOMIC DNA]</scope>
    <source>
        <strain evidence="3 5">DSM 15353</strain>
    </source>
</reference>
<reference evidence="4" key="2">
    <citation type="submission" date="2016-11" db="EMBL/GenBank/DDBJ databases">
        <authorList>
            <person name="Jaros S."/>
            <person name="Januszkiewicz K."/>
            <person name="Wedrychowicz H."/>
        </authorList>
    </citation>
    <scope>NUCLEOTIDE SEQUENCE [LARGE SCALE GENOMIC DNA]</scope>
    <source>
        <strain evidence="4">ACA-DC 1533</strain>
    </source>
</reference>
<dbReference type="EMBL" id="LT630287">
    <property type="protein sequence ID" value="SFV41350.1"/>
    <property type="molecule type" value="Genomic_DNA"/>
</dbReference>
<dbReference type="Pfam" id="PF02493">
    <property type="entry name" value="MORN"/>
    <property type="match status" value="4"/>
</dbReference>
<dbReference type="PANTHER" id="PTHR43215">
    <property type="entry name" value="RADIAL SPOKE HEAD 1 HOMOLOG"/>
    <property type="match status" value="1"/>
</dbReference>
<dbReference type="Proteomes" id="UP000190935">
    <property type="component" value="Chromosome I"/>
</dbReference>
<reference evidence="6" key="3">
    <citation type="submission" date="2016-11" db="EMBL/GenBank/DDBJ databases">
        <authorList>
            <person name="Papadimitriou K."/>
        </authorList>
    </citation>
    <scope>NUCLEOTIDE SEQUENCE [LARGE SCALE GENOMIC DNA]</scope>
    <source>
        <strain evidence="6">ACA-DC 1533</strain>
    </source>
</reference>
<evidence type="ECO:0000313" key="3">
    <source>
        <dbReference type="EMBL" id="KRN83853.1"/>
    </source>
</evidence>
<dbReference type="Proteomes" id="UP000051491">
    <property type="component" value="Unassembled WGS sequence"/>
</dbReference>
<feature type="transmembrane region" description="Helical" evidence="2">
    <location>
        <begin position="6"/>
        <end position="26"/>
    </location>
</feature>
<gene>
    <name evidence="3" type="ORF">IV43_GL001274</name>
    <name evidence="4" type="ORF">LAC1533_1927</name>
</gene>
<evidence type="ECO:0000256" key="1">
    <source>
        <dbReference type="ARBA" id="ARBA00022737"/>
    </source>
</evidence>
<evidence type="ECO:0000313" key="5">
    <source>
        <dbReference type="Proteomes" id="UP000051491"/>
    </source>
</evidence>
<sequence>MQYQRIRITAEILTVIILIFFAWAALRPAQQKDEHYTLDQDRIVYDGQVFKNKFNGQGTLKLKNGDRYHGHFKDGRFDGQGTFISNSGWKFEGHFSRGQVTGRGKLTTAKDKVYQGEFANGNFKQAKKTKN</sequence>
<keyword evidence="2" id="KW-0472">Membrane</keyword>
<dbReference type="EMBL" id="JQBK01000034">
    <property type="protein sequence ID" value="KRN83853.1"/>
    <property type="molecule type" value="Genomic_DNA"/>
</dbReference>
<dbReference type="PANTHER" id="PTHR43215:SF14">
    <property type="entry name" value="RADIAL SPOKE HEAD 1 HOMOLOG"/>
    <property type="match status" value="1"/>
</dbReference>
<dbReference type="Gene3D" id="2.20.110.10">
    <property type="entry name" value="Histone H3 K4-specific methyltransferase SET7/9 N-terminal domain"/>
    <property type="match status" value="2"/>
</dbReference>
<keyword evidence="2" id="KW-1133">Transmembrane helix</keyword>
<dbReference type="InterPro" id="IPR003409">
    <property type="entry name" value="MORN"/>
</dbReference>
<dbReference type="GeneID" id="95350037"/>
<keyword evidence="2" id="KW-0812">Transmembrane</keyword>
<dbReference type="OrthoDB" id="1693224at2"/>
<dbReference type="SUPFAM" id="SSF82185">
    <property type="entry name" value="Histone H3 K4-specific methyltransferase SET7/9 N-terminal domain"/>
    <property type="match status" value="1"/>
</dbReference>
<evidence type="ECO:0000313" key="6">
    <source>
        <dbReference type="Proteomes" id="UP000190935"/>
    </source>
</evidence>
<evidence type="ECO:0000256" key="2">
    <source>
        <dbReference type="SAM" id="Phobius"/>
    </source>
</evidence>
<dbReference type="KEGG" id="laca:LAC1533_1927"/>
<organism evidence="3 5">
    <name type="scientific">Ligilactobacillus acidipiscis</name>
    <dbReference type="NCBI Taxonomy" id="89059"/>
    <lineage>
        <taxon>Bacteria</taxon>
        <taxon>Bacillati</taxon>
        <taxon>Bacillota</taxon>
        <taxon>Bacilli</taxon>
        <taxon>Lactobacillales</taxon>
        <taxon>Lactobacillaceae</taxon>
        <taxon>Ligilactobacillus</taxon>
    </lineage>
</organism>
<dbReference type="SMART" id="SM00698">
    <property type="entry name" value="MORN"/>
    <property type="match status" value="3"/>
</dbReference>
<evidence type="ECO:0000313" key="4">
    <source>
        <dbReference type="EMBL" id="SFV41350.1"/>
    </source>
</evidence>
<accession>A0A0R2KC40</accession>